<name>A0ABV1ACU7_9TELE</name>
<comment type="caution">
    <text evidence="2">The sequence shown here is derived from an EMBL/GenBank/DDBJ whole genome shotgun (WGS) entry which is preliminary data.</text>
</comment>
<keyword evidence="3" id="KW-1185">Reference proteome</keyword>
<accession>A0ABV1ACU7</accession>
<dbReference type="Proteomes" id="UP001469553">
    <property type="component" value="Unassembled WGS sequence"/>
</dbReference>
<proteinExistence type="predicted"/>
<organism evidence="2 3">
    <name type="scientific">Ameca splendens</name>
    <dbReference type="NCBI Taxonomy" id="208324"/>
    <lineage>
        <taxon>Eukaryota</taxon>
        <taxon>Metazoa</taxon>
        <taxon>Chordata</taxon>
        <taxon>Craniata</taxon>
        <taxon>Vertebrata</taxon>
        <taxon>Euteleostomi</taxon>
        <taxon>Actinopterygii</taxon>
        <taxon>Neopterygii</taxon>
        <taxon>Teleostei</taxon>
        <taxon>Neoteleostei</taxon>
        <taxon>Acanthomorphata</taxon>
        <taxon>Ovalentaria</taxon>
        <taxon>Atherinomorphae</taxon>
        <taxon>Cyprinodontiformes</taxon>
        <taxon>Goodeidae</taxon>
        <taxon>Ameca</taxon>
    </lineage>
</organism>
<reference evidence="2 3" key="1">
    <citation type="submission" date="2021-06" db="EMBL/GenBank/DDBJ databases">
        <authorList>
            <person name="Palmer J.M."/>
        </authorList>
    </citation>
    <scope>NUCLEOTIDE SEQUENCE [LARGE SCALE GENOMIC DNA]</scope>
    <source>
        <strain evidence="2 3">AS_MEX2019</strain>
        <tissue evidence="2">Muscle</tissue>
    </source>
</reference>
<feature type="transmembrane region" description="Helical" evidence="1">
    <location>
        <begin position="25"/>
        <end position="48"/>
    </location>
</feature>
<keyword evidence="1" id="KW-0472">Membrane</keyword>
<evidence type="ECO:0000313" key="2">
    <source>
        <dbReference type="EMBL" id="MEQ2316373.1"/>
    </source>
</evidence>
<gene>
    <name evidence="2" type="ORF">AMECASPLE_031901</name>
</gene>
<dbReference type="EMBL" id="JAHRIP010088685">
    <property type="protein sequence ID" value="MEQ2316373.1"/>
    <property type="molecule type" value="Genomic_DNA"/>
</dbReference>
<evidence type="ECO:0000313" key="3">
    <source>
        <dbReference type="Proteomes" id="UP001469553"/>
    </source>
</evidence>
<protein>
    <submittedName>
        <fullName evidence="2">Uncharacterized protein</fullName>
    </submittedName>
</protein>
<keyword evidence="1" id="KW-1133">Transmembrane helix</keyword>
<keyword evidence="1" id="KW-0812">Transmembrane</keyword>
<evidence type="ECO:0000256" key="1">
    <source>
        <dbReference type="SAM" id="Phobius"/>
    </source>
</evidence>
<sequence length="82" mass="9364">MGTNSAHRCTGLIARFPVNTRDNQLLGLVGFSIFSIHLHLNLAVRWVVDEQCRAFELNLSVQRRQVEEGRVSGKVVSFILRW</sequence>